<proteinExistence type="inferred from homology"/>
<keyword evidence="2" id="KW-0547">Nucleotide-binding</keyword>
<accession>A0A9Q1GEZ9</accession>
<dbReference type="PANTHER" id="PTHR10903:SF62">
    <property type="entry name" value="GTPASE IMAP FAMILY MEMBER 4-LIKE-RELATED"/>
    <property type="match status" value="1"/>
</dbReference>
<sequence>MIPTPPHPIFFLGSPDLRIVLLGKTGAGRSSTANSILGEKLFKTSCSANSQTGEYKAITKTVDGRSITVIDTPGFLDNKSPGEILNPNIVECVRDCSSRPHTFVIVMKTQKQTAEEMLVMKRIEDWFGEEALKYAVVLFTNGDQLDDHMTIQQFVDKNGQLKSFVNKCGGRLHVIDNKYFSTDCSNENSDEELIAEIAKCIIECSPGPHAFVILLTVGRQTEEEKKVVETIQEMFGEEALKYAVVLFSHGDQLEDHETIQQFVNENNQLKTFAQMCGDRLHVIDNKYWIIPP</sequence>
<dbReference type="EMBL" id="JAINUF010000001">
    <property type="protein sequence ID" value="KAJ8382341.1"/>
    <property type="molecule type" value="Genomic_DNA"/>
</dbReference>
<dbReference type="Pfam" id="PF04548">
    <property type="entry name" value="AIG1"/>
    <property type="match status" value="2"/>
</dbReference>
<comment type="caution">
    <text evidence="5">The sequence shown here is derived from an EMBL/GenBank/DDBJ whole genome shotgun (WGS) entry which is preliminary data.</text>
</comment>
<dbReference type="InterPro" id="IPR006703">
    <property type="entry name" value="G_AIG1"/>
</dbReference>
<evidence type="ECO:0000259" key="4">
    <source>
        <dbReference type="PROSITE" id="PS51720"/>
    </source>
</evidence>
<dbReference type="InterPro" id="IPR045058">
    <property type="entry name" value="GIMA/IAN/Toc"/>
</dbReference>
<organism evidence="5 6">
    <name type="scientific">Synaphobranchus kaupii</name>
    <name type="common">Kaup's arrowtooth eel</name>
    <dbReference type="NCBI Taxonomy" id="118154"/>
    <lineage>
        <taxon>Eukaryota</taxon>
        <taxon>Metazoa</taxon>
        <taxon>Chordata</taxon>
        <taxon>Craniata</taxon>
        <taxon>Vertebrata</taxon>
        <taxon>Euteleostomi</taxon>
        <taxon>Actinopterygii</taxon>
        <taxon>Neopterygii</taxon>
        <taxon>Teleostei</taxon>
        <taxon>Anguilliformes</taxon>
        <taxon>Synaphobranchidae</taxon>
        <taxon>Synaphobranchus</taxon>
    </lineage>
</organism>
<dbReference type="AlphaFoldDB" id="A0A9Q1GEZ9"/>
<feature type="domain" description="AIG1-type G" evidence="4">
    <location>
        <begin position="14"/>
        <end position="218"/>
    </location>
</feature>
<evidence type="ECO:0000313" key="6">
    <source>
        <dbReference type="Proteomes" id="UP001152622"/>
    </source>
</evidence>
<gene>
    <name evidence="5" type="ORF">SKAU_G00031190</name>
</gene>
<dbReference type="InterPro" id="IPR027417">
    <property type="entry name" value="P-loop_NTPase"/>
</dbReference>
<dbReference type="GO" id="GO:0005525">
    <property type="term" value="F:GTP binding"/>
    <property type="evidence" value="ECO:0007669"/>
    <property type="project" value="UniProtKB-KW"/>
</dbReference>
<evidence type="ECO:0000313" key="5">
    <source>
        <dbReference type="EMBL" id="KAJ8382341.1"/>
    </source>
</evidence>
<keyword evidence="6" id="KW-1185">Reference proteome</keyword>
<dbReference type="PROSITE" id="PS51720">
    <property type="entry name" value="G_AIG1"/>
    <property type="match status" value="1"/>
</dbReference>
<protein>
    <recommendedName>
        <fullName evidence="4">AIG1-type G domain-containing protein</fullName>
    </recommendedName>
</protein>
<evidence type="ECO:0000256" key="2">
    <source>
        <dbReference type="ARBA" id="ARBA00022741"/>
    </source>
</evidence>
<reference evidence="5" key="1">
    <citation type="journal article" date="2023" name="Science">
        <title>Genome structures resolve the early diversification of teleost fishes.</title>
        <authorList>
            <person name="Parey E."/>
            <person name="Louis A."/>
            <person name="Montfort J."/>
            <person name="Bouchez O."/>
            <person name="Roques C."/>
            <person name="Iampietro C."/>
            <person name="Lluch J."/>
            <person name="Castinel A."/>
            <person name="Donnadieu C."/>
            <person name="Desvignes T."/>
            <person name="Floi Bucao C."/>
            <person name="Jouanno E."/>
            <person name="Wen M."/>
            <person name="Mejri S."/>
            <person name="Dirks R."/>
            <person name="Jansen H."/>
            <person name="Henkel C."/>
            <person name="Chen W.J."/>
            <person name="Zahm M."/>
            <person name="Cabau C."/>
            <person name="Klopp C."/>
            <person name="Thompson A.W."/>
            <person name="Robinson-Rechavi M."/>
            <person name="Braasch I."/>
            <person name="Lecointre G."/>
            <person name="Bobe J."/>
            <person name="Postlethwait J.H."/>
            <person name="Berthelot C."/>
            <person name="Roest Crollius H."/>
            <person name="Guiguen Y."/>
        </authorList>
    </citation>
    <scope>NUCLEOTIDE SEQUENCE</scope>
    <source>
        <strain evidence="5">WJC10195</strain>
    </source>
</reference>
<keyword evidence="3" id="KW-0342">GTP-binding</keyword>
<dbReference type="Proteomes" id="UP001152622">
    <property type="component" value="Chromosome 1"/>
</dbReference>
<dbReference type="PANTHER" id="PTHR10903">
    <property type="entry name" value="GTPASE, IMAP FAMILY MEMBER-RELATED"/>
    <property type="match status" value="1"/>
</dbReference>
<dbReference type="SUPFAM" id="SSF52540">
    <property type="entry name" value="P-loop containing nucleoside triphosphate hydrolases"/>
    <property type="match status" value="1"/>
</dbReference>
<name>A0A9Q1GEZ9_SYNKA</name>
<evidence type="ECO:0000256" key="1">
    <source>
        <dbReference type="ARBA" id="ARBA00008535"/>
    </source>
</evidence>
<comment type="similarity">
    <text evidence="1">Belongs to the TRAFAC class TrmE-Era-EngA-EngB-Septin-like GTPase superfamily. AIG1/Toc34/Toc159-like paraseptin GTPase family. IAN subfamily.</text>
</comment>
<dbReference type="OrthoDB" id="425923at2759"/>
<dbReference type="Gene3D" id="3.40.50.300">
    <property type="entry name" value="P-loop containing nucleotide triphosphate hydrolases"/>
    <property type="match status" value="2"/>
</dbReference>
<evidence type="ECO:0000256" key="3">
    <source>
        <dbReference type="ARBA" id="ARBA00023134"/>
    </source>
</evidence>
<dbReference type="FunFam" id="3.40.50.300:FF:000366">
    <property type="entry name" value="GTPase, IMAP family member 2"/>
    <property type="match status" value="1"/>
</dbReference>